<name>A0ABR1RA99_9PEZI</name>
<keyword evidence="3" id="KW-1185">Reference proteome</keyword>
<organism evidence="2 3">
    <name type="scientific">Apiospora marii</name>
    <dbReference type="NCBI Taxonomy" id="335849"/>
    <lineage>
        <taxon>Eukaryota</taxon>
        <taxon>Fungi</taxon>
        <taxon>Dikarya</taxon>
        <taxon>Ascomycota</taxon>
        <taxon>Pezizomycotina</taxon>
        <taxon>Sordariomycetes</taxon>
        <taxon>Xylariomycetidae</taxon>
        <taxon>Amphisphaeriales</taxon>
        <taxon>Apiosporaceae</taxon>
        <taxon>Apiospora</taxon>
    </lineage>
</organism>
<sequence>MIIGIVFTALYLGQNYAIISWVGSKEEDNETQVPADVTALNESHRYDVDQKRDDFVISENPADSTMCPDELHGCQSFDIRSGLLPEDTAEAAATPNATTYKIGEIALSSSTSSSSSRATLHPISCTTKPQAAHISTFVAVFIMIRRLFLG</sequence>
<dbReference type="EMBL" id="JAQQWI010000017">
    <property type="protein sequence ID" value="KAK8006334.1"/>
    <property type="molecule type" value="Genomic_DNA"/>
</dbReference>
<evidence type="ECO:0000256" key="1">
    <source>
        <dbReference type="SAM" id="SignalP"/>
    </source>
</evidence>
<feature type="signal peptide" evidence="1">
    <location>
        <begin position="1"/>
        <end position="17"/>
    </location>
</feature>
<reference evidence="2 3" key="1">
    <citation type="submission" date="2023-01" db="EMBL/GenBank/DDBJ databases">
        <title>Analysis of 21 Apiospora genomes using comparative genomics revels a genus with tremendous synthesis potential of carbohydrate active enzymes and secondary metabolites.</title>
        <authorList>
            <person name="Sorensen T."/>
        </authorList>
    </citation>
    <scope>NUCLEOTIDE SEQUENCE [LARGE SCALE GENOMIC DNA]</scope>
    <source>
        <strain evidence="2 3">CBS 20057</strain>
    </source>
</reference>
<feature type="chain" id="PRO_5045083009" evidence="1">
    <location>
        <begin position="18"/>
        <end position="150"/>
    </location>
</feature>
<accession>A0ABR1RA99</accession>
<comment type="caution">
    <text evidence="2">The sequence shown here is derived from an EMBL/GenBank/DDBJ whole genome shotgun (WGS) entry which is preliminary data.</text>
</comment>
<evidence type="ECO:0000313" key="3">
    <source>
        <dbReference type="Proteomes" id="UP001396898"/>
    </source>
</evidence>
<keyword evidence="1" id="KW-0732">Signal</keyword>
<protein>
    <submittedName>
        <fullName evidence="2">Uncharacterized protein</fullName>
    </submittedName>
</protein>
<gene>
    <name evidence="2" type="ORF">PG991_012631</name>
</gene>
<evidence type="ECO:0000313" key="2">
    <source>
        <dbReference type="EMBL" id="KAK8006334.1"/>
    </source>
</evidence>
<proteinExistence type="predicted"/>
<dbReference type="Proteomes" id="UP001396898">
    <property type="component" value="Unassembled WGS sequence"/>
</dbReference>